<protein>
    <submittedName>
        <fullName evidence="7">Membrane protein</fullName>
    </submittedName>
</protein>
<dbReference type="RefSeq" id="WP_093365608.1">
    <property type="nucleotide sequence ID" value="NZ_FNCW01000003.1"/>
</dbReference>
<dbReference type="PANTHER" id="PTHR30213">
    <property type="entry name" value="INNER MEMBRANE PROTEIN YHJD"/>
    <property type="match status" value="1"/>
</dbReference>
<feature type="transmembrane region" description="Helical" evidence="6">
    <location>
        <begin position="160"/>
        <end position="186"/>
    </location>
</feature>
<proteinExistence type="predicted"/>
<dbReference type="Proteomes" id="UP000199296">
    <property type="component" value="Unassembled WGS sequence"/>
</dbReference>
<comment type="subcellular location">
    <subcellularLocation>
        <location evidence="1">Cell membrane</location>
        <topology evidence="1">Multi-pass membrane protein</topology>
    </subcellularLocation>
</comment>
<dbReference type="GO" id="GO:0005886">
    <property type="term" value="C:plasma membrane"/>
    <property type="evidence" value="ECO:0007669"/>
    <property type="project" value="UniProtKB-SubCell"/>
</dbReference>
<organism evidence="7 8">
    <name type="scientific">Psychroflexus sediminis</name>
    <dbReference type="NCBI Taxonomy" id="470826"/>
    <lineage>
        <taxon>Bacteria</taxon>
        <taxon>Pseudomonadati</taxon>
        <taxon>Bacteroidota</taxon>
        <taxon>Flavobacteriia</taxon>
        <taxon>Flavobacteriales</taxon>
        <taxon>Flavobacteriaceae</taxon>
        <taxon>Psychroflexus</taxon>
    </lineage>
</organism>
<sequence length="311" mass="35303">MAAEISDTLKKIPIISRLAYWANQKNLPGREGFTLYDLFSLYTLGILKGTFSTRASAIAFSFFMAIFPFLLFILNLIPFVWFIDDFQQELLNYLEDLLPPQTSGMFQDIFYDIANNPRAGLLSFVFLLSIFLMSNGVNAIFTSFEFSYHTQINRPIIRQYFVAVGVAIIVAVLLLIAVIATVYFSFLIDQFKSIGVVGDSLLLAKYGRFAILILVLVLGISTLYYFGTKEGKKTRFFSLGSFFTTILIILTTYLFSIYVENFSAYNKLYGSIGALLILMLYIWLNSNILLLGFELNGSLYNLKQKSQTLKK</sequence>
<dbReference type="EMBL" id="FNCW01000003">
    <property type="protein sequence ID" value="SDG54438.1"/>
    <property type="molecule type" value="Genomic_DNA"/>
</dbReference>
<feature type="transmembrane region" description="Helical" evidence="6">
    <location>
        <begin position="271"/>
        <end position="293"/>
    </location>
</feature>
<evidence type="ECO:0000256" key="3">
    <source>
        <dbReference type="ARBA" id="ARBA00022692"/>
    </source>
</evidence>
<evidence type="ECO:0000256" key="1">
    <source>
        <dbReference type="ARBA" id="ARBA00004651"/>
    </source>
</evidence>
<keyword evidence="4 6" id="KW-1133">Transmembrane helix</keyword>
<feature type="transmembrane region" description="Helical" evidence="6">
    <location>
        <begin position="58"/>
        <end position="83"/>
    </location>
</feature>
<accession>A0A1G7V4E4</accession>
<keyword evidence="5 6" id="KW-0472">Membrane</keyword>
<feature type="transmembrane region" description="Helical" evidence="6">
    <location>
        <begin position="206"/>
        <end position="227"/>
    </location>
</feature>
<keyword evidence="3 6" id="KW-0812">Transmembrane</keyword>
<keyword evidence="2" id="KW-1003">Cell membrane</keyword>
<evidence type="ECO:0000256" key="4">
    <source>
        <dbReference type="ARBA" id="ARBA00022989"/>
    </source>
</evidence>
<reference evidence="7 8" key="1">
    <citation type="submission" date="2016-10" db="EMBL/GenBank/DDBJ databases">
        <authorList>
            <person name="de Groot N.N."/>
        </authorList>
    </citation>
    <scope>NUCLEOTIDE SEQUENCE [LARGE SCALE GENOMIC DNA]</scope>
    <source>
        <strain evidence="7 8">DSM 19803</strain>
    </source>
</reference>
<dbReference type="PANTHER" id="PTHR30213:SF0">
    <property type="entry name" value="UPF0761 MEMBRANE PROTEIN YIHY"/>
    <property type="match status" value="1"/>
</dbReference>
<keyword evidence="8" id="KW-1185">Reference proteome</keyword>
<feature type="transmembrane region" description="Helical" evidence="6">
    <location>
        <begin position="121"/>
        <end position="148"/>
    </location>
</feature>
<evidence type="ECO:0000313" key="8">
    <source>
        <dbReference type="Proteomes" id="UP000199296"/>
    </source>
</evidence>
<dbReference type="PIRSF" id="PIRSF035875">
    <property type="entry name" value="RNase_BN"/>
    <property type="match status" value="1"/>
</dbReference>
<evidence type="ECO:0000256" key="2">
    <source>
        <dbReference type="ARBA" id="ARBA00022475"/>
    </source>
</evidence>
<evidence type="ECO:0000256" key="6">
    <source>
        <dbReference type="SAM" id="Phobius"/>
    </source>
</evidence>
<dbReference type="OrthoDB" id="977385at2"/>
<dbReference type="STRING" id="470826.SAMN04488027_10356"/>
<name>A0A1G7V4E4_9FLAO</name>
<dbReference type="NCBIfam" id="TIGR00765">
    <property type="entry name" value="yihY_not_rbn"/>
    <property type="match status" value="1"/>
</dbReference>
<feature type="transmembrane region" description="Helical" evidence="6">
    <location>
        <begin position="239"/>
        <end position="259"/>
    </location>
</feature>
<dbReference type="Pfam" id="PF03631">
    <property type="entry name" value="Virul_fac_BrkB"/>
    <property type="match status" value="1"/>
</dbReference>
<evidence type="ECO:0000313" key="7">
    <source>
        <dbReference type="EMBL" id="SDG54438.1"/>
    </source>
</evidence>
<gene>
    <name evidence="7" type="ORF">SAMN04488027_10356</name>
</gene>
<dbReference type="AlphaFoldDB" id="A0A1G7V4E4"/>
<evidence type="ECO:0000256" key="5">
    <source>
        <dbReference type="ARBA" id="ARBA00023136"/>
    </source>
</evidence>
<dbReference type="InterPro" id="IPR017039">
    <property type="entry name" value="Virul_fac_BrkB"/>
</dbReference>